<keyword evidence="3" id="KW-1185">Reference proteome</keyword>
<dbReference type="RefSeq" id="WP_077969341.1">
    <property type="nucleotide sequence ID" value="NZ_CP045178.1"/>
</dbReference>
<reference evidence="2 3" key="1">
    <citation type="submission" date="2017-02" db="EMBL/GenBank/DDBJ databases">
        <title>Draft Genome Sequence of Streptomyces tsukubaensis F601, a Producer of the immunosuppressant tacrolimus FK506.</title>
        <authorList>
            <person name="Zong G."/>
            <person name="Zhong C."/>
            <person name="Fu J."/>
            <person name="Qin R."/>
            <person name="Cao G."/>
        </authorList>
    </citation>
    <scope>NUCLEOTIDE SEQUENCE [LARGE SCALE GENOMIC DNA]</scope>
    <source>
        <strain evidence="2 3">F601</strain>
    </source>
</reference>
<proteinExistence type="predicted"/>
<dbReference type="AlphaFoldDB" id="A0A1V4A6U6"/>
<accession>A0A1V4A6U6</accession>
<dbReference type="Gene3D" id="3.90.1200.10">
    <property type="match status" value="1"/>
</dbReference>
<protein>
    <recommendedName>
        <fullName evidence="1">Aminoglycoside phosphotransferase domain-containing protein</fullName>
    </recommendedName>
</protein>
<sequence>MTEDTRTLTPSVRIFAEGVLGRIAAVHDASRPGPHSRVWEVTRADGRRFYVKRSPTPKSFERETWAYRSAVPALGFGRAPHLLGSDARQLTLLLTALPGAPVTRVALDPAARRAAHRQFGAVLARLHSTGAASAVDRRRALESAHALPDEAELNLRRAGSLIAGERAALVRRAAARAVRLAPGLPAARVHGDAREHNALWHEGRLALIDFERSRYAPAALDFVRLACGPWEERADLRTAFFEGYGRRPTEAEREALWCMAVLDAVSRLGHGPSDGDEATRRGLRTLERLERGAFG</sequence>
<name>A0A1V4A6U6_9ACTN</name>
<comment type="caution">
    <text evidence="2">The sequence shown here is derived from an EMBL/GenBank/DDBJ whole genome shotgun (WGS) entry which is preliminary data.</text>
</comment>
<feature type="domain" description="Aminoglycoside phosphotransferase" evidence="1">
    <location>
        <begin position="35"/>
        <end position="253"/>
    </location>
</feature>
<dbReference type="STRING" id="83656.B1H18_18870"/>
<dbReference type="SUPFAM" id="SSF56112">
    <property type="entry name" value="Protein kinase-like (PK-like)"/>
    <property type="match status" value="1"/>
</dbReference>
<evidence type="ECO:0000313" key="3">
    <source>
        <dbReference type="Proteomes" id="UP000190539"/>
    </source>
</evidence>
<dbReference type="OrthoDB" id="21342at2"/>
<dbReference type="Pfam" id="PF01636">
    <property type="entry name" value="APH"/>
    <property type="match status" value="1"/>
</dbReference>
<dbReference type="EMBL" id="MVFC01000015">
    <property type="protein sequence ID" value="OON77309.1"/>
    <property type="molecule type" value="Genomic_DNA"/>
</dbReference>
<dbReference type="Proteomes" id="UP000190539">
    <property type="component" value="Unassembled WGS sequence"/>
</dbReference>
<evidence type="ECO:0000259" key="1">
    <source>
        <dbReference type="Pfam" id="PF01636"/>
    </source>
</evidence>
<gene>
    <name evidence="2" type="ORF">B1H18_18870</name>
</gene>
<organism evidence="2 3">
    <name type="scientific">Streptomyces tsukubensis</name>
    <dbReference type="NCBI Taxonomy" id="83656"/>
    <lineage>
        <taxon>Bacteria</taxon>
        <taxon>Bacillati</taxon>
        <taxon>Actinomycetota</taxon>
        <taxon>Actinomycetes</taxon>
        <taxon>Kitasatosporales</taxon>
        <taxon>Streptomycetaceae</taxon>
        <taxon>Streptomyces</taxon>
    </lineage>
</organism>
<dbReference type="InterPro" id="IPR002575">
    <property type="entry name" value="Aminoglycoside_PTrfase"/>
</dbReference>
<dbReference type="InterPro" id="IPR011009">
    <property type="entry name" value="Kinase-like_dom_sf"/>
</dbReference>
<evidence type="ECO:0000313" key="2">
    <source>
        <dbReference type="EMBL" id="OON77309.1"/>
    </source>
</evidence>